<evidence type="ECO:0000313" key="4">
    <source>
        <dbReference type="EMBL" id="EAY28017.1"/>
    </source>
</evidence>
<dbReference type="Proteomes" id="UP000004095">
    <property type="component" value="Unassembled WGS sequence"/>
</dbReference>
<dbReference type="GO" id="GO:0005975">
    <property type="term" value="P:carbohydrate metabolic process"/>
    <property type="evidence" value="ECO:0007669"/>
    <property type="project" value="UniProtKB-ARBA"/>
</dbReference>
<dbReference type="RefSeq" id="WP_002698708.1">
    <property type="nucleotide sequence ID" value="NZ_AAWS01000019.1"/>
</dbReference>
<dbReference type="InterPro" id="IPR013783">
    <property type="entry name" value="Ig-like_fold"/>
</dbReference>
<keyword evidence="2" id="KW-1015">Disulfide bond</keyword>
<reference evidence="4 5" key="1">
    <citation type="submission" date="2007-01" db="EMBL/GenBank/DDBJ databases">
        <authorList>
            <person name="Haygood M."/>
            <person name="Podell S."/>
            <person name="Anderson C."/>
            <person name="Hopkinson B."/>
            <person name="Roe K."/>
            <person name="Barbeau K."/>
            <person name="Gaasterland T."/>
            <person name="Ferriera S."/>
            <person name="Johnson J."/>
            <person name="Kravitz S."/>
            <person name="Beeson K."/>
            <person name="Sutton G."/>
            <person name="Rogers Y.-H."/>
            <person name="Friedman R."/>
            <person name="Frazier M."/>
            <person name="Venter J.C."/>
        </authorList>
    </citation>
    <scope>NUCLEOTIDE SEQUENCE [LARGE SCALE GENOMIC DNA]</scope>
    <source>
        <strain evidence="4 5">ATCC 23134</strain>
    </source>
</reference>
<dbReference type="EMBL" id="AAWS01000019">
    <property type="protein sequence ID" value="EAY28017.1"/>
    <property type="molecule type" value="Genomic_DNA"/>
</dbReference>
<dbReference type="Gene3D" id="2.60.40.4070">
    <property type="match status" value="1"/>
</dbReference>
<evidence type="ECO:0000259" key="3">
    <source>
        <dbReference type="SMART" id="SM00560"/>
    </source>
</evidence>
<keyword evidence="5" id="KW-1185">Reference proteome</keyword>
<evidence type="ECO:0000256" key="2">
    <source>
        <dbReference type="ARBA" id="ARBA00023157"/>
    </source>
</evidence>
<dbReference type="InterPro" id="IPR013320">
    <property type="entry name" value="ConA-like_dom_sf"/>
</dbReference>
<sequence>MKLINLYIKKTLFLLLFVLLWQGIQAQKTAGVLHLHKNKYASHANLGFNLQSNFINQGIKGEATLEFWVKSTQAGNHWMLTDVSTDATQFKLYMHNKNRLALKVKNHPLVTINAGNVEHNLWHHVALTVFANATQCELYVNGVKRGQFPFSNGVSKLFFLKKHHQEMFLTEIRGWDRRRTAAQIAQNQWKSFINEDLTTLKNSQGLRCLYGTNQQSQVPQPSLLDLTLGYWQNAVPGFATKVKAVAKYKNEQLAITRSDVNHPILDNNIIRLTATKGVYENKIQLRWLHIKGANGYNIYKNGTLIENKPVSGTTVSTEIHYDDASILPQEMYAYRVEGYKNEDGGFKPLGVDQGFIFPNGRITGTVKSKEELLMEHVAITAKPVSQGLYGRALRLNTNTTPVTVKQIEVFRNLPAFTLEFWYKGSGGNNTIFALGNTKVQVAGASIKATHHTGGDYIKLNTNKVIDNKWHHYAVTFAQTGGRIYVDGGREVTVNLKKTFTANISNATAYRYNNLALVSSFAFNAQISKPYAIDELRVWNAQKKKVLKQGNQVWETNQEYSKRLDTETKERYKHVISGNEASLLLYYRFDLGHNHNGTSYVYNQAKGQRGSYTGSGKNVQWLAATAQPAALQYGTFTDDQGKYTLAMMHTGTQASGVNFRVTPQKPDHTFAPTYRQITLRRSLNKAEYTKEANFIDESTFPLAGHVLYKVDNKLYPVPAGQQFTLGGRLIQGNDPNFKTNQSGAFSIGAPVGRYAVAVYNPLEEMSPGTQTLAFDGKDDYVVAEKANNFQKNGTWSGWIKRGNFGQEGAPRLQTIMQVGNVRLVLKNNASLQLMKGNTVLKTSAENIGNEWSFFAFTYNKATNQFVLYVRDVPHYKDGAAGINMQGKLHLGTYQGNQRSQFFKGNLHLIEYRNVVANTALIKQIKNGDYIASDQNNLKISYGFTETAQETMRTVSLLPNAQNYVLELKNGLKRDEQTLHTYTRKTKQLYEAGGEEEYVKKLIDPNNPSQYNFNIIDPITDLKFYNKTRFGFVGNIVIPCGCDIGLWNVRIKRTDIITPRYEKTYTGNAAKALFNTNFTVFTLPGLMPGRYKVYLTNQENSTIQLESPVIDLTKGWKTFQFEYRNPLQLQAQIIAKVGNTEQSLNTQTGLSRIKAKLTNLKPEEYCSDKQAYILEKQVGYLLTVKAFEQYRTKKCFTKGVKYKYTGDLGTKVAESGGSTGQDTLLFRALEPNFITPYTRTLNITATHEQRVKQIPVKAFVTGTTQYNNDFTLEAPPNIIAVVHDPPGSNSSASLSSNVSFAFSESVSHAGGADIDIDFSTGLDKEYYTGFWAGVGGGALFLEKIIDTETKNNIKITENFKFGNANTRGAEVSLNQTITTSSDPDLPGIASDIYIGYTPVIHMGKGRTLKMNGCTPDFKENVNVIKPDRKPFFVHTHQHIKDVTIPNLQRAKVVATSQRDKQMYQKQISRWNAILQQNEQAYANAASLAKFQVSNNAGTQSFPESVAFSAGANVSYELTDTNSEGDGNTEGTKTSINKNFGTSFNIFGTLINFNTGVTGYHEYEKSKNEDGSRKDTYSFSLADSDLGDQFDILIKKDVNHAYATPIFKTVAGRSKCPVEVGTQPREGVEITSDAQTGTANLGEAVAFNVTLKNTQVASESTGTGKDKTYMLKVYKNYGATVKYNGHPLNEGGQVIILDTEEPDYVKRGLLTIERNPASPKVKYEDISVVFYSQCENASGSINYYDANVKPKTHVKLADTLYLSAEFHRPCVEKIELQSPANNWVVNSHSGNRIDFIFKVANPEDSFNKLFIEYSTAQSNVPEILAEVTNPLTTLTKRADGYYIYSADVSGLPNGAYNLRLTPQCGIGNELWRKQKSTVWISGNIYRQKPIFVELTPGNGSVWESGKIKAKLNRAIKQDGLTSLNISLRGVLAGKEYVPTSVKLDNVADYLQVPDQAALDLNGAYTIEFWVRPDRLPTQQVAIIEKGNNFRISLRNNGQINNARSSSSQSLTVAKWTHVAIVYDGDRNIKTYFNGQLVAEKGSILKFGINNAPLTVGKVLNGDAFIGALDELRVWSVARSKAAIVTDYKRMLTGNEANLRAYYVLDNIALGTEKMRDFTGKTMGTKAVGVAWDTRSNAAPMDKDKVVQSVPIDIHLSGNREIIIEPKSNFPDIYLEGALLTAYIAEGAATDHFGNKANAKSWKFLVNKNKVSWDINNIEIAQKQGQAYSFSANLQNSGALTPTYRFEHLPNWLTLANKQLNTGYNLPAGFSHLVNLTTKANLANGVYEDWVKAHTPHGVEMFHVKLTVSSTITRNSQQVTFASKKAENAATTGRQGYTLSKNYPDPVENTTKFDYYLPEDTYIEINIYNLLGQKVKTLVSKKQKHGNYTIVWDKTNQQGSPVNAGMYAYELKGGGVRIVKRLIVK</sequence>
<dbReference type="Pfam" id="PF13860">
    <property type="entry name" value="FlgD_ig"/>
    <property type="match status" value="1"/>
</dbReference>
<dbReference type="SUPFAM" id="SSF49899">
    <property type="entry name" value="Concanavalin A-like lectins/glucanases"/>
    <property type="match status" value="4"/>
</dbReference>
<dbReference type="Gene3D" id="2.60.40.10">
    <property type="entry name" value="Immunoglobulins"/>
    <property type="match status" value="1"/>
</dbReference>
<protein>
    <recommendedName>
        <fullName evidence="3">LamG-like jellyroll fold domain-containing protein</fullName>
    </recommendedName>
</protein>
<dbReference type="InterPro" id="IPR006558">
    <property type="entry name" value="LamG-like"/>
</dbReference>
<evidence type="ECO:0000313" key="5">
    <source>
        <dbReference type="Proteomes" id="UP000004095"/>
    </source>
</evidence>
<organism evidence="4 5">
    <name type="scientific">Microscilla marina ATCC 23134</name>
    <dbReference type="NCBI Taxonomy" id="313606"/>
    <lineage>
        <taxon>Bacteria</taxon>
        <taxon>Pseudomonadati</taxon>
        <taxon>Bacteroidota</taxon>
        <taxon>Cytophagia</taxon>
        <taxon>Cytophagales</taxon>
        <taxon>Microscillaceae</taxon>
        <taxon>Microscilla</taxon>
    </lineage>
</organism>
<dbReference type="NCBIfam" id="TIGR04183">
    <property type="entry name" value="Por_Secre_tail"/>
    <property type="match status" value="1"/>
</dbReference>
<evidence type="ECO:0000256" key="1">
    <source>
        <dbReference type="ARBA" id="ARBA00022729"/>
    </source>
</evidence>
<dbReference type="OrthoDB" id="9798386at2"/>
<accession>A1ZNX8</accession>
<name>A1ZNX8_MICM2</name>
<gene>
    <name evidence="4" type="ORF">M23134_02686</name>
</gene>
<proteinExistence type="predicted"/>
<dbReference type="GO" id="GO:0004553">
    <property type="term" value="F:hydrolase activity, hydrolyzing O-glycosyl compounds"/>
    <property type="evidence" value="ECO:0007669"/>
    <property type="project" value="UniProtKB-ARBA"/>
</dbReference>
<dbReference type="InterPro" id="IPR026444">
    <property type="entry name" value="Secre_tail"/>
</dbReference>
<dbReference type="Pfam" id="PF13385">
    <property type="entry name" value="Laminin_G_3"/>
    <property type="match status" value="3"/>
</dbReference>
<dbReference type="eggNOG" id="COG2911">
    <property type="taxonomic scope" value="Bacteria"/>
</dbReference>
<dbReference type="Gene3D" id="2.60.120.200">
    <property type="match status" value="4"/>
</dbReference>
<keyword evidence="1" id="KW-0732">Signal</keyword>
<comment type="caution">
    <text evidence="4">The sequence shown here is derived from an EMBL/GenBank/DDBJ whole genome shotgun (WGS) entry which is preliminary data.</text>
</comment>
<dbReference type="InterPro" id="IPR025965">
    <property type="entry name" value="FlgD/Vpr_Ig-like"/>
</dbReference>
<dbReference type="SMART" id="SM00560">
    <property type="entry name" value="LamGL"/>
    <property type="match status" value="1"/>
</dbReference>
<feature type="domain" description="LamG-like jellyroll fold" evidence="3">
    <location>
        <begin position="1959"/>
        <end position="2078"/>
    </location>
</feature>